<keyword evidence="3" id="KW-1185">Reference proteome</keyword>
<comment type="caution">
    <text evidence="2">The sequence shown here is derived from an EMBL/GenBank/DDBJ whole genome shotgun (WGS) entry which is preliminary data.</text>
</comment>
<keyword evidence="1" id="KW-0812">Transmembrane</keyword>
<evidence type="ECO:0008006" key="4">
    <source>
        <dbReference type="Google" id="ProtNLM"/>
    </source>
</evidence>
<evidence type="ECO:0000313" key="3">
    <source>
        <dbReference type="Proteomes" id="UP001247542"/>
    </source>
</evidence>
<feature type="transmembrane region" description="Helical" evidence="1">
    <location>
        <begin position="24"/>
        <end position="46"/>
    </location>
</feature>
<accession>A0ABU3IA58</accession>
<feature type="transmembrane region" description="Helical" evidence="1">
    <location>
        <begin position="371"/>
        <end position="390"/>
    </location>
</feature>
<evidence type="ECO:0000313" key="2">
    <source>
        <dbReference type="EMBL" id="MDT3767248.1"/>
    </source>
</evidence>
<feature type="transmembrane region" description="Helical" evidence="1">
    <location>
        <begin position="337"/>
        <end position="359"/>
    </location>
</feature>
<keyword evidence="1" id="KW-0472">Membrane</keyword>
<feature type="transmembrane region" description="Helical" evidence="1">
    <location>
        <begin position="102"/>
        <end position="124"/>
    </location>
</feature>
<feature type="transmembrane region" description="Helical" evidence="1">
    <location>
        <begin position="448"/>
        <end position="468"/>
    </location>
</feature>
<dbReference type="EMBL" id="JASXSX010000001">
    <property type="protein sequence ID" value="MDT3767248.1"/>
    <property type="molecule type" value="Genomic_DNA"/>
</dbReference>
<dbReference type="Proteomes" id="UP001247542">
    <property type="component" value="Unassembled WGS sequence"/>
</dbReference>
<feature type="transmembrane region" description="Helical" evidence="1">
    <location>
        <begin position="410"/>
        <end position="436"/>
    </location>
</feature>
<feature type="transmembrane region" description="Helical" evidence="1">
    <location>
        <begin position="58"/>
        <end position="81"/>
    </location>
</feature>
<protein>
    <recommendedName>
        <fullName evidence="4">Transporter</fullName>
    </recommendedName>
</protein>
<proteinExistence type="predicted"/>
<evidence type="ECO:0000256" key="1">
    <source>
        <dbReference type="SAM" id="Phobius"/>
    </source>
</evidence>
<feature type="transmembrane region" description="Helical" evidence="1">
    <location>
        <begin position="488"/>
        <end position="512"/>
    </location>
</feature>
<feature type="transmembrane region" description="Helical" evidence="1">
    <location>
        <begin position="236"/>
        <end position="258"/>
    </location>
</feature>
<feature type="transmembrane region" description="Helical" evidence="1">
    <location>
        <begin position="178"/>
        <end position="197"/>
    </location>
</feature>
<keyword evidence="1" id="KW-1133">Transmembrane helix</keyword>
<name>A0ABU3IA58_9ACTO</name>
<feature type="transmembrane region" description="Helical" evidence="1">
    <location>
        <begin position="518"/>
        <end position="539"/>
    </location>
</feature>
<gene>
    <name evidence="2" type="ORF">QS713_04090</name>
</gene>
<sequence length="560" mass="59160">MVATVVSLKLRISWANFVHAKWKIILFALVGLYLLTIYGVTQAAMFHLGRVGTAPTSVAYGSILVGLLITLAWAGAPFFGFGLDNSLTPSNFAPFVAPSRSLAHALILATMVGPGGFVTFAVAILPATYLFSAGHVLAGVLAIVAALVFTYICALVSRLIGVAVDGSLSHSSKWRDRSATIATVVFLLFVAPAGAWMNALADKDIFSTVLRIGEVLSWTPLTNPTALPPLLAGGQYVPALLGVLYAAVGIAALLWLWTRALAPSMRGRSHPISQQAREAIEAGRHLVDPTQEATRQQKQSKDNGLPLLGMWTRLGVSNPTSAIAARTLSACLGDPRLFTSFIATLIFPILGIAMTKLTVDSDPTTGSIAGMFIYLVPILMGSTMALLVSYDSTAFWMHVSAGVKGWQDRFGRFLGSLLPAVTVIVISSIAFGAFLPEAGSAINWTLKLLSIYLVTFGLGSTFTGRYSIGVQPPGSSPLASKGTGNQMVNMLISFGLMAGGFILSLPGLLIYWKVLPGIAGSLVMLAWSVIILLAGMAIGGKVFDSGQVKLLNLIRSWPGH</sequence>
<feature type="transmembrane region" description="Helical" evidence="1">
    <location>
        <begin position="136"/>
        <end position="157"/>
    </location>
</feature>
<reference evidence="2 3" key="1">
    <citation type="submission" date="2023-06" db="EMBL/GenBank/DDBJ databases">
        <title>Draft genome sequence of Gleimia hominis type strain CCUG 57540T.</title>
        <authorList>
            <person name="Salva-Serra F."/>
            <person name="Cardew S."/>
            <person name="Jensie Markopoulos S."/>
            <person name="Ohlen M."/>
            <person name="Inganas E."/>
            <person name="Svensson-Stadler L."/>
            <person name="Moore E.R.B."/>
        </authorList>
    </citation>
    <scope>NUCLEOTIDE SEQUENCE [LARGE SCALE GENOMIC DNA]</scope>
    <source>
        <strain evidence="2 3">CCUG 57540</strain>
    </source>
</reference>
<organism evidence="2 3">
    <name type="scientific">Gleimia hominis</name>
    <dbReference type="NCBI Taxonomy" id="595468"/>
    <lineage>
        <taxon>Bacteria</taxon>
        <taxon>Bacillati</taxon>
        <taxon>Actinomycetota</taxon>
        <taxon>Actinomycetes</taxon>
        <taxon>Actinomycetales</taxon>
        <taxon>Actinomycetaceae</taxon>
        <taxon>Gleimia</taxon>
    </lineage>
</organism>
<dbReference type="RefSeq" id="WP_313272640.1">
    <property type="nucleotide sequence ID" value="NZ_JASXSX010000001.1"/>
</dbReference>